<dbReference type="EMBL" id="FNZA01000022">
    <property type="protein sequence ID" value="SEJ83978.1"/>
    <property type="molecule type" value="Genomic_DNA"/>
</dbReference>
<organism evidence="2 3">
    <name type="scientific">Deinococcus reticulitermitis</name>
    <dbReference type="NCBI Taxonomy" id="856736"/>
    <lineage>
        <taxon>Bacteria</taxon>
        <taxon>Thermotogati</taxon>
        <taxon>Deinococcota</taxon>
        <taxon>Deinococci</taxon>
        <taxon>Deinococcales</taxon>
        <taxon>Deinococcaceae</taxon>
        <taxon>Deinococcus</taxon>
    </lineage>
</organism>
<dbReference type="Gene3D" id="3.40.50.300">
    <property type="entry name" value="P-loop containing nucleotide triphosphate hydrolases"/>
    <property type="match status" value="1"/>
</dbReference>
<dbReference type="InterPro" id="IPR050678">
    <property type="entry name" value="DNA_Partitioning_ATPase"/>
</dbReference>
<dbReference type="Pfam" id="PF13614">
    <property type="entry name" value="AAA_31"/>
    <property type="match status" value="1"/>
</dbReference>
<evidence type="ECO:0000259" key="1">
    <source>
        <dbReference type="Pfam" id="PF13614"/>
    </source>
</evidence>
<dbReference type="PANTHER" id="PTHR13696">
    <property type="entry name" value="P-LOOP CONTAINING NUCLEOSIDE TRIPHOSPHATE HYDROLASE"/>
    <property type="match status" value="1"/>
</dbReference>
<protein>
    <submittedName>
        <fullName evidence="2">Chromosome partitioning protein</fullName>
    </submittedName>
</protein>
<reference evidence="3" key="1">
    <citation type="submission" date="2016-10" db="EMBL/GenBank/DDBJ databases">
        <authorList>
            <person name="Varghese N."/>
            <person name="Submissions S."/>
        </authorList>
    </citation>
    <scope>NUCLEOTIDE SEQUENCE [LARGE SCALE GENOMIC DNA]</scope>
    <source>
        <strain evidence="3">CGMCC 1.10218</strain>
    </source>
</reference>
<dbReference type="InterPro" id="IPR027417">
    <property type="entry name" value="P-loop_NTPase"/>
</dbReference>
<keyword evidence="3" id="KW-1185">Reference proteome</keyword>
<sequence>MITATVFNHAGGAGKTSVTRDVGFEFSRRGLRVLLVDLDPQANLSSWLGVRQVDLAQTVFQVAVDGAALPPPVRVFGMDLIPSQVDLALAEAQMLGQPGAHFALLQALEPVQDRYDVVLVDSPPSIGQLAILGAGAADKLLVPIPTRAKGLDAMPGLQKATGLYRRLRRDLAVALYIPTLYDARRSHDREVLALLRENLSPICEPLPQREAVWLDSNSAGEPVGVYAPGSPVHHDVQRLSADVARALGLEWKA</sequence>
<dbReference type="OrthoDB" id="59382at2"/>
<dbReference type="Proteomes" id="UP000199223">
    <property type="component" value="Unassembled WGS sequence"/>
</dbReference>
<dbReference type="CDD" id="cd02042">
    <property type="entry name" value="ParAB_family"/>
    <property type="match status" value="1"/>
</dbReference>
<dbReference type="InterPro" id="IPR025669">
    <property type="entry name" value="AAA_dom"/>
</dbReference>
<proteinExistence type="predicted"/>
<name>A0A1H7C2W1_9DEIO</name>
<evidence type="ECO:0000313" key="3">
    <source>
        <dbReference type="Proteomes" id="UP000199223"/>
    </source>
</evidence>
<feature type="domain" description="AAA" evidence="1">
    <location>
        <begin position="5"/>
        <end position="159"/>
    </location>
</feature>
<dbReference type="AlphaFoldDB" id="A0A1H7C2W1"/>
<dbReference type="SUPFAM" id="SSF52540">
    <property type="entry name" value="P-loop containing nucleoside triphosphate hydrolases"/>
    <property type="match status" value="1"/>
</dbReference>
<evidence type="ECO:0000313" key="2">
    <source>
        <dbReference type="EMBL" id="SEJ83978.1"/>
    </source>
</evidence>
<accession>A0A1H7C2W1</accession>
<dbReference type="RefSeq" id="WP_092265567.1">
    <property type="nucleotide sequence ID" value="NZ_FNZA01000022.1"/>
</dbReference>
<gene>
    <name evidence="2" type="ORF">SAMN04488058_12215</name>
</gene>
<dbReference type="PANTHER" id="PTHR13696:SF52">
    <property type="entry name" value="PARA FAMILY PROTEIN CT_582"/>
    <property type="match status" value="1"/>
</dbReference>
<dbReference type="STRING" id="856736.SAMN04488058_12215"/>